<dbReference type="GO" id="GO:0005576">
    <property type="term" value="C:extracellular region"/>
    <property type="evidence" value="ECO:0007669"/>
    <property type="project" value="TreeGrafter"/>
</dbReference>
<dbReference type="Proteomes" id="UP000037594">
    <property type="component" value="Unassembled WGS sequence"/>
</dbReference>
<dbReference type="AlphaFoldDB" id="A0A0J8TY06"/>
<name>A0A0J8TY06_9MYCO</name>
<sequence length="404" mass="43024">MRARRTAVALAGLFLTLTAAFGYISLGTFGYNPVRATVGLRIQLSESGGLLASQDVTLRGVQIGKVLAVQVDGDGVVAEIEIDPDLQIPKDAAFRVSGLSPAGEQYLDIRPANGTGPFLRDGDTVSATQTDIPVQFHRLVTDAEGLLAQLDPAKLSAMTKEMGVGAAGPAKLSAIFDGGVFLISTLDSVLPETIRVIRNSRTIFTMVTDAESELLETATDVREIVAGANRMEGGYRQLVDTGSRPLTALDAVIADNSETMVQLLGNLTTVAQLSYVRVPALKALFPPLEQRGSVIDAVASTFRDGGVWEIVDPYPRYSCDYNLPRRPPSQADFPEPYRYTYCNNPDPAVLIRGARNAPRPPGDDTDRPPPGHDPLATTDPAPVGPNTIPTPYGGPPKNLAPPPK</sequence>
<proteinExistence type="predicted"/>
<gene>
    <name evidence="3" type="ORF">ACT17_30950</name>
</gene>
<dbReference type="PANTHER" id="PTHR33371:SF16">
    <property type="entry name" value="MCE-FAMILY PROTEIN MCE3F"/>
    <property type="match status" value="1"/>
</dbReference>
<accession>A0A0J8TY06</accession>
<comment type="caution">
    <text evidence="3">The sequence shown here is derived from an EMBL/GenBank/DDBJ whole genome shotgun (WGS) entry which is preliminary data.</text>
</comment>
<evidence type="ECO:0000313" key="4">
    <source>
        <dbReference type="Proteomes" id="UP000037594"/>
    </source>
</evidence>
<dbReference type="PATRIC" id="fig|451644.5.peg.6347"/>
<dbReference type="InterPro" id="IPR003399">
    <property type="entry name" value="Mce/MlaD"/>
</dbReference>
<dbReference type="Pfam" id="PF02470">
    <property type="entry name" value="MlaD"/>
    <property type="match status" value="1"/>
</dbReference>
<evidence type="ECO:0000256" key="1">
    <source>
        <dbReference type="SAM" id="MobiDB-lite"/>
    </source>
</evidence>
<organism evidence="3 4">
    <name type="scientific">Mycolicibacterium conceptionense</name>
    <dbReference type="NCBI Taxonomy" id="451644"/>
    <lineage>
        <taxon>Bacteria</taxon>
        <taxon>Bacillati</taxon>
        <taxon>Actinomycetota</taxon>
        <taxon>Actinomycetes</taxon>
        <taxon>Mycobacteriales</taxon>
        <taxon>Mycobacteriaceae</taxon>
        <taxon>Mycolicibacterium</taxon>
    </lineage>
</organism>
<feature type="domain" description="Mce/MlaD" evidence="2">
    <location>
        <begin position="40"/>
        <end position="111"/>
    </location>
</feature>
<dbReference type="EMBL" id="LFOD01000051">
    <property type="protein sequence ID" value="KMV14306.1"/>
    <property type="molecule type" value="Genomic_DNA"/>
</dbReference>
<evidence type="ECO:0000259" key="2">
    <source>
        <dbReference type="Pfam" id="PF02470"/>
    </source>
</evidence>
<protein>
    <submittedName>
        <fullName evidence="3">Mammalian cell entry protein</fullName>
    </submittedName>
</protein>
<reference evidence="3 4" key="1">
    <citation type="submission" date="2015-06" db="EMBL/GenBank/DDBJ databases">
        <title>Genome sequence of Mycobacterium conceptionense strain MLE.</title>
        <authorList>
            <person name="Greninger A.L."/>
            <person name="Cunningham G."/>
            <person name="Chiu C.Y."/>
            <person name="Miller S."/>
        </authorList>
    </citation>
    <scope>NUCLEOTIDE SEQUENCE [LARGE SCALE GENOMIC DNA]</scope>
    <source>
        <strain evidence="3 4">MLE</strain>
    </source>
</reference>
<dbReference type="InterPro" id="IPR052336">
    <property type="entry name" value="MlaD_Phospholipid_Transporter"/>
</dbReference>
<feature type="compositionally biased region" description="Pro residues" evidence="1">
    <location>
        <begin position="392"/>
        <end position="404"/>
    </location>
</feature>
<feature type="compositionally biased region" description="Basic and acidic residues" evidence="1">
    <location>
        <begin position="361"/>
        <end position="370"/>
    </location>
</feature>
<feature type="region of interest" description="Disordered" evidence="1">
    <location>
        <begin position="349"/>
        <end position="404"/>
    </location>
</feature>
<dbReference type="PANTHER" id="PTHR33371">
    <property type="entry name" value="INTERMEMBRANE PHOSPHOLIPID TRANSPORT SYSTEM BINDING PROTEIN MLAD-RELATED"/>
    <property type="match status" value="1"/>
</dbReference>
<evidence type="ECO:0000313" key="3">
    <source>
        <dbReference type="EMBL" id="KMV14306.1"/>
    </source>
</evidence>